<dbReference type="KEGG" id="adv:DJ533_00285"/>
<name>A0A2S2F845_9GAMM</name>
<dbReference type="OrthoDB" id="9814088at2"/>
<dbReference type="InterPro" id="IPR041595">
    <property type="entry name" value="Inorganic_Pase"/>
</dbReference>
<accession>A0A2S2F845</accession>
<dbReference type="AlphaFoldDB" id="A0A2S2F845"/>
<dbReference type="GO" id="GO:0004427">
    <property type="term" value="F:inorganic diphosphate phosphatase activity"/>
    <property type="evidence" value="ECO:0007669"/>
    <property type="project" value="InterPro"/>
</dbReference>
<dbReference type="SUPFAM" id="SSF110849">
    <property type="entry name" value="ParB/Sulfiredoxin"/>
    <property type="match status" value="1"/>
</dbReference>
<dbReference type="GO" id="GO:0005737">
    <property type="term" value="C:cytoplasm"/>
    <property type="evidence" value="ECO:0007669"/>
    <property type="project" value="InterPro"/>
</dbReference>
<dbReference type="GO" id="GO:0006796">
    <property type="term" value="P:phosphate-containing compound metabolic process"/>
    <property type="evidence" value="ECO:0007669"/>
    <property type="project" value="InterPro"/>
</dbReference>
<feature type="domain" description="Inorganic pyrophosphatase" evidence="1">
    <location>
        <begin position="173"/>
        <end position="302"/>
    </location>
</feature>
<keyword evidence="2" id="KW-0614">Plasmid</keyword>
<proteinExistence type="predicted"/>
<reference evidence="2" key="1">
    <citation type="submission" date="2019-08" db="EMBL/GenBank/DDBJ databases">
        <title>The complete genome of Acinetobacter defluvii strain WCHAD010030.</title>
        <authorList>
            <person name="Hu Y."/>
            <person name="Qin J."/>
            <person name="Feng Y."/>
            <person name="Zong Z."/>
        </authorList>
    </citation>
    <scope>NUCLEOTIDE SEQUENCE</scope>
    <source>
        <strain evidence="2">WCHA30</strain>
        <plasmid evidence="2">p1_010030</plasmid>
    </source>
</reference>
<dbReference type="Proteomes" id="UP000245977">
    <property type="component" value="Plasmid p1_010030"/>
</dbReference>
<organism evidence="2 3">
    <name type="scientific">Acinetobacter defluvii</name>
    <dbReference type="NCBI Taxonomy" id="1871111"/>
    <lineage>
        <taxon>Bacteria</taxon>
        <taxon>Pseudomonadati</taxon>
        <taxon>Pseudomonadota</taxon>
        <taxon>Gammaproteobacteria</taxon>
        <taxon>Moraxellales</taxon>
        <taxon>Moraxellaceae</taxon>
        <taxon>Acinetobacter</taxon>
    </lineage>
</organism>
<dbReference type="RefSeq" id="WP_065994776.1">
    <property type="nucleotide sequence ID" value="NZ_CP029389.2"/>
</dbReference>
<gene>
    <name evidence="2" type="ORF">DJ533_00285</name>
</gene>
<geneLocation type="plasmid" evidence="2 3">
    <name>p1_010030</name>
</geneLocation>
<dbReference type="InterPro" id="IPR036086">
    <property type="entry name" value="ParB/Sulfiredoxin_sf"/>
</dbReference>
<dbReference type="GO" id="GO:0000287">
    <property type="term" value="F:magnesium ion binding"/>
    <property type="evidence" value="ECO:0007669"/>
    <property type="project" value="InterPro"/>
</dbReference>
<dbReference type="PROSITE" id="PS00387">
    <property type="entry name" value="PPASE"/>
    <property type="match status" value="1"/>
</dbReference>
<sequence>MLKPLEKIKLSKESTSIVDTLLNGSPKALEKIKLSKRLTEITALLMGSGSQQTTEAPSVDLSPFEAIVNSNEITLDTLGGAIASTKQILDGNLVVPSILLQAAEVVADQLNSESFFDSMTTDEKNDFLKMSHDLSDLLSPEHVESIEINDILAQTADTSAISTVDPSQQDLIDNNYQTGKIKINGLNIAIENPIGSVRSGTSSSGVEWQTEMTAHYGYIEGTKGADGDEVDVFVLPGVSPAYIGPYFVIFQNDENGDFDEHKVIIGAPSRVVAAQVYREHYDEHWAGMGQIIEYSYEGLLQFLEDLKYQTDYSVGAFYDAWSADGIYEFLPVSKIITENAPELKEAKISREDPIVVYERMNQYYMVHGHERMALAESRKERMIPCIIFHDEDINWQIIKSAIRRAGSPVDPVSLGALLQEEIEKKALKGLIA</sequence>
<dbReference type="Pfam" id="PF18823">
    <property type="entry name" value="InPase"/>
    <property type="match status" value="1"/>
</dbReference>
<evidence type="ECO:0000313" key="3">
    <source>
        <dbReference type="Proteomes" id="UP000245977"/>
    </source>
</evidence>
<dbReference type="STRING" id="1871111.GCA_001704615_00895"/>
<keyword evidence="3" id="KW-1185">Reference proteome</keyword>
<evidence type="ECO:0000313" key="2">
    <source>
        <dbReference type="EMBL" id="AWL27156.1"/>
    </source>
</evidence>
<protein>
    <recommendedName>
        <fullName evidence="1">Inorganic pyrophosphatase domain-containing protein</fullName>
    </recommendedName>
</protein>
<dbReference type="SUPFAM" id="SSF50324">
    <property type="entry name" value="Inorganic pyrophosphatase"/>
    <property type="match status" value="1"/>
</dbReference>
<dbReference type="EMBL" id="CP029389">
    <property type="protein sequence ID" value="AWL27156.1"/>
    <property type="molecule type" value="Genomic_DNA"/>
</dbReference>
<evidence type="ECO:0000259" key="1">
    <source>
        <dbReference type="Pfam" id="PF18823"/>
    </source>
</evidence>
<dbReference type="InterPro" id="IPR036649">
    <property type="entry name" value="Pyrophosphatase_sf"/>
</dbReference>